<evidence type="ECO:0000256" key="1">
    <source>
        <dbReference type="SAM" id="MobiDB-lite"/>
    </source>
</evidence>
<organism evidence="3 4">
    <name type="scientific">Neocucurbitaria cava</name>
    <dbReference type="NCBI Taxonomy" id="798079"/>
    <lineage>
        <taxon>Eukaryota</taxon>
        <taxon>Fungi</taxon>
        <taxon>Dikarya</taxon>
        <taxon>Ascomycota</taxon>
        <taxon>Pezizomycotina</taxon>
        <taxon>Dothideomycetes</taxon>
        <taxon>Pleosporomycetidae</taxon>
        <taxon>Pleosporales</taxon>
        <taxon>Pleosporineae</taxon>
        <taxon>Cucurbitariaceae</taxon>
        <taxon>Neocucurbitaria</taxon>
    </lineage>
</organism>
<keyword evidence="4" id="KW-1185">Reference proteome</keyword>
<feature type="region of interest" description="Disordered" evidence="1">
    <location>
        <begin position="1"/>
        <end position="110"/>
    </location>
</feature>
<dbReference type="PROSITE" id="PS50235">
    <property type="entry name" value="USP_3"/>
    <property type="match status" value="1"/>
</dbReference>
<dbReference type="PANTHER" id="PTHR24006">
    <property type="entry name" value="UBIQUITIN CARBOXYL-TERMINAL HYDROLASE"/>
    <property type="match status" value="1"/>
</dbReference>
<dbReference type="InterPro" id="IPR028889">
    <property type="entry name" value="USP"/>
</dbReference>
<dbReference type="InterPro" id="IPR018200">
    <property type="entry name" value="USP_CS"/>
</dbReference>
<dbReference type="GO" id="GO:0004843">
    <property type="term" value="F:cysteine-type deubiquitinase activity"/>
    <property type="evidence" value="ECO:0007669"/>
    <property type="project" value="InterPro"/>
</dbReference>
<evidence type="ECO:0000313" key="3">
    <source>
        <dbReference type="EMBL" id="KAJ4363592.1"/>
    </source>
</evidence>
<dbReference type="InterPro" id="IPR021905">
    <property type="entry name" value="DUF3517"/>
</dbReference>
<feature type="region of interest" description="Disordered" evidence="1">
    <location>
        <begin position="2505"/>
        <end position="2530"/>
    </location>
</feature>
<dbReference type="Gene3D" id="3.90.70.10">
    <property type="entry name" value="Cysteine proteinases"/>
    <property type="match status" value="1"/>
</dbReference>
<dbReference type="Pfam" id="PF00443">
    <property type="entry name" value="UCH"/>
    <property type="match status" value="1"/>
</dbReference>
<dbReference type="InterPro" id="IPR050164">
    <property type="entry name" value="Peptidase_C19"/>
</dbReference>
<sequence length="2530" mass="287186">MSSRDHDLAQPLAADEPAITVPASPPRRDPVEDADASFTRKRPRLDSGSNSLRAMSAEPHTPENDAPASQHEKLVEMTIRSHPPSSPMRAEEGEDATAEGLPEDSLATPNQSPIVIPSSEEDAGSPPVMVIDDDEEPVGFTVQLDAEDHFSQFPFTRLGNYNHMVQELTKHVSTAANVDPTLLPLLSRWLEDIPEPSVDLQGFYVNKAMFWDDFANLVNKVLARRYQWMTALSAGHDNDLSRTPFGEQYPDQEVDKIFYLFFSAYLRLCSFLLLADVHLLSRPRSEEIYPLPLLSHKHIRHLYTILRHEKAPVFHLLHKEYLNDTTEMSIRLHKDFLKANGAQNLLRLADEAFHQVPITTQNIIAIFGSQIFSVLGWSVYEFPTAVGYHSRSEYYRGALLFFHKYSNDLYDLRRTTDAGVARDLIQYFSVLLSELCQWDKEIAADLADKFLDFRDPESPTMSSAEDLPSTSYQDYGKDPACFPILVSNAWKFKLLRKYVVKGKMDLRVMSIATMDSALVEIWREYSNIDPSCKHPVMQHLADFLLHGQVVNYMISVDSHPQLISRSGNIVGFLVVTHRWSNSQADAIWRTVSTNPDPRVVSATMTMLRSIIGLMQADDHLYLCTKLHEMPIERYTLDILRFLRDLTGKLIDNSSPIDCSTKLPNARPWNVCIRMLRDTAPSRDTDKNIADLHGEANEQFRVLANVVPPDQRHTIYRECTQHIANRTKEATGSVRVIYMLAVPSQSGDGFFFQQNQDLSRQILDEIPALVKTESNLGPYPYQMLALRYRLELLAFMVCRAGTAIPGDIYQDLWDHIIGKNALSNDARNMAWAQLLQTIKVSPDNDFCKQLAFSYLPELDPQFYTSGLFDFVANYNYPTTRKVVSTAEGQTSVLQIPGADILWSMILVSPKGTVEGRAARLLAARYVQVKDATGVTLAEVEEAHIALVEKCMQEMRSACKTLRANALDQKSPAAMEITLSDDVLRENEIRFERVLLFQKLVLEYVRQKPDLNRGRRADSKIDDSDVPSGDAITIKYQCGNDRQIVTMAFDHTLEDLYRRLCHATGFTKINLFAKGQRLRITEKADQKISDTDFGGQLLVQRAEGAEVTRPLSEPVAGSSVFETTVVAYFDELFALMDSDDMISQLLFDFLSFFPARNSFADSVISDVASSESLFPAGKIFQARYAAQALQSRLREHIRSSSLNEKFLANAIRRLDEALLNPKLISDPISSFQELQLAAVLVNVLLEFLRGMLHSEQLFPKTKLISEAERPSPDTSATYFSDGSLLADRLIKILSVALETNDDAAVVQDTYAVILEASLHSRAVWETFVNNADAARLHQILLLTDARQSVREYIARKIASVCGGDLPSTCPISKGEIAARSWLIISEILPQAVRHSEQSQQLFEIAEHVFRVNDEYDRNEDSLRSSLTQWSSLLLKHDHIEFVGREETDPVVLGFTKLLSCCILSLKSFKKPVNAGTLMEQIFRKYIFVRNAQSTTSLSDTVSTGRATLPILESHTRQELYNLMLALADNRNTYNNLLQLAGEVENVEFDPVLATVSVDRSMEIRSSTGYVGLYNPRAICYMNSLLTQLFMNLNFRRFMLSLEVQEASGSQKLLFETQKLFTQMQLSFRRSTDPRSFAACVRNLEQTPIDISIQMDADEFYNLLFDQWEAQLVKEEHKQRFRSFYGGQTLNQIKSKECEHVSERSEPFFAVQCDVQGKANLHESLQAFVRGDVMEGDNKYKCESCGGKFVDAVKRTCLKEVPDNLIFHLKRFEFDLNDFSRRKIYDHFEFPPSIDISAYHVDHLSDPSKPCQEDMFDLVGVLVHTGNCENGHYYSYIRERPSPTGGTTTWVEYDDSNVGPFDPADIAQKAFGGATDEIYGRTMKNYSAYMLFYERRTALEKDQRQWVTTTKEQALKVPVPQALQKEVDVNNELFIREYCLFDPSHSRFVRQLHAASRMINHGTCSEDHEQVCTLPESNIDVNPSSKVLTSVQETRALHVVLAHLGHIVWRQQTTDTFTETLLQLRRTVLTCSVCCNVVLKALAGDEFALLNLILRNMHPKIRTQTRAFLIDCLKFLREKEPALYGLENTDGDMDLDATAPMEGVFAAVAKRLRDTAHETYMSIRGWDDFYLALTQVVEMGLVETAVLLNYGLLEFCLKLFSIHVIKSFKEEHYDLSRIMEKRKGIMNRLIAFVSALLLRTDLRLPVIPASQAEDRLPTLDRERMRFPLTQRERQILLNWSDDLKAIIPLDKFVELFDPTKVDFFYPGDIIKWMLESTDAHTQMSVTKTIVEGVQLDPPFCDAYVRASLAFCQGCPIIDHVSKVIAAVSKAIASASRAEEERAPNGEVVLEFYAGLLKSENEVLFEQQGPYIFHHYMMIKSRVFAMPLLTHSLESVRKGAHALFRELLGSPAEVPADTMALKWKTVRDLLVEMNSRIIYEKDAGMLRSFFQPLISTCQNLIQLLWYLMQSEDDELQQYKEPNDTAIIYQYQMEVETRLRVWPMDDGAEASEGGGFDGQSDYGSESDDADALIEM</sequence>
<evidence type="ECO:0000259" key="2">
    <source>
        <dbReference type="PROSITE" id="PS50235"/>
    </source>
</evidence>
<dbReference type="SUPFAM" id="SSF54001">
    <property type="entry name" value="Cysteine proteinases"/>
    <property type="match status" value="1"/>
</dbReference>
<protein>
    <recommendedName>
        <fullName evidence="2">USP domain-containing protein</fullName>
    </recommendedName>
</protein>
<gene>
    <name evidence="3" type="ORF">N0V83_009888</name>
</gene>
<evidence type="ECO:0000313" key="4">
    <source>
        <dbReference type="Proteomes" id="UP001140560"/>
    </source>
</evidence>
<dbReference type="PROSITE" id="PS00973">
    <property type="entry name" value="USP_2"/>
    <property type="match status" value="1"/>
</dbReference>
<dbReference type="FunFam" id="3.90.70.10:FF:000136">
    <property type="entry name" value="Ubiquitin C-terminal hydrolase, putative"/>
    <property type="match status" value="1"/>
</dbReference>
<dbReference type="InterPro" id="IPR038765">
    <property type="entry name" value="Papain-like_cys_pep_sf"/>
</dbReference>
<dbReference type="Proteomes" id="UP001140560">
    <property type="component" value="Unassembled WGS sequence"/>
</dbReference>
<name>A0A9W8XZE0_9PLEO</name>
<dbReference type="PANTHER" id="PTHR24006:SF925">
    <property type="entry name" value="UBIQUITINYL HYDROLASE 1"/>
    <property type="match status" value="1"/>
</dbReference>
<dbReference type="OrthoDB" id="420187at2759"/>
<reference evidence="3" key="1">
    <citation type="submission" date="2022-10" db="EMBL/GenBank/DDBJ databases">
        <title>Tapping the CABI collections for fungal endophytes: first genome assemblies for Collariella, Neodidymelliopsis, Ascochyta clinopodiicola, Didymella pomorum, Didymosphaeria variabile, Neocosmospora piperis and Neocucurbitaria cava.</title>
        <authorList>
            <person name="Hill R."/>
        </authorList>
    </citation>
    <scope>NUCLEOTIDE SEQUENCE</scope>
    <source>
        <strain evidence="3">IMI 356814</strain>
    </source>
</reference>
<dbReference type="GO" id="GO:0005829">
    <property type="term" value="C:cytosol"/>
    <property type="evidence" value="ECO:0007669"/>
    <property type="project" value="TreeGrafter"/>
</dbReference>
<accession>A0A9W8XZE0</accession>
<dbReference type="GO" id="GO:0005634">
    <property type="term" value="C:nucleus"/>
    <property type="evidence" value="ECO:0007669"/>
    <property type="project" value="TreeGrafter"/>
</dbReference>
<comment type="caution">
    <text evidence="3">The sequence shown here is derived from an EMBL/GenBank/DDBJ whole genome shotgun (WGS) entry which is preliminary data.</text>
</comment>
<dbReference type="Pfam" id="PF12030">
    <property type="entry name" value="DUF3517"/>
    <property type="match status" value="1"/>
</dbReference>
<dbReference type="GO" id="GO:0016579">
    <property type="term" value="P:protein deubiquitination"/>
    <property type="evidence" value="ECO:0007669"/>
    <property type="project" value="InterPro"/>
</dbReference>
<dbReference type="EMBL" id="JAPEUY010000019">
    <property type="protein sequence ID" value="KAJ4363592.1"/>
    <property type="molecule type" value="Genomic_DNA"/>
</dbReference>
<feature type="domain" description="USP" evidence="2">
    <location>
        <begin position="1568"/>
        <end position="1893"/>
    </location>
</feature>
<proteinExistence type="predicted"/>
<dbReference type="InterPro" id="IPR001394">
    <property type="entry name" value="Peptidase_C19_UCH"/>
</dbReference>
<feature type="compositionally biased region" description="Acidic residues" evidence="1">
    <location>
        <begin position="2519"/>
        <end position="2530"/>
    </location>
</feature>